<dbReference type="Gene3D" id="3.30.300.130">
    <property type="entry name" value="Fe-S cluster assembly (FSCA)"/>
    <property type="match status" value="1"/>
</dbReference>
<dbReference type="PANTHER" id="PTHR42831:SF1">
    <property type="entry name" value="FE-S PROTEIN MATURATION AUXILIARY FACTOR YITW"/>
    <property type="match status" value="1"/>
</dbReference>
<feature type="non-terminal residue" evidence="3">
    <location>
        <position position="1"/>
    </location>
</feature>
<dbReference type="PANTHER" id="PTHR42831">
    <property type="entry name" value="FE-S PROTEIN MATURATION AUXILIARY FACTOR YITW"/>
    <property type="match status" value="1"/>
</dbReference>
<sequence length="100" mass="11173">VDLWSLGLIYSIDIEPSENDKTDVKITMSLTTPGCGMGSHMANDIKEKVSAMDEVNDVDVTVTFDPPWKPEMMSDEARSKLGFDPTPVPKNEPKIETEWE</sequence>
<dbReference type="SUPFAM" id="SSF117916">
    <property type="entry name" value="Fe-S cluster assembly (FSCA) domain-like"/>
    <property type="match status" value="1"/>
</dbReference>
<accession>A0A381R008</accession>
<protein>
    <recommendedName>
        <fullName evidence="2">MIP18 family-like domain-containing protein</fullName>
    </recommendedName>
</protein>
<organism evidence="3">
    <name type="scientific">marine metagenome</name>
    <dbReference type="NCBI Taxonomy" id="408172"/>
    <lineage>
        <taxon>unclassified sequences</taxon>
        <taxon>metagenomes</taxon>
        <taxon>ecological metagenomes</taxon>
    </lineage>
</organism>
<feature type="compositionally biased region" description="Basic and acidic residues" evidence="1">
    <location>
        <begin position="91"/>
        <end position="100"/>
    </location>
</feature>
<evidence type="ECO:0000259" key="2">
    <source>
        <dbReference type="Pfam" id="PF01883"/>
    </source>
</evidence>
<name>A0A381R008_9ZZZZ</name>
<dbReference type="AlphaFoldDB" id="A0A381R008"/>
<evidence type="ECO:0000256" key="1">
    <source>
        <dbReference type="SAM" id="MobiDB-lite"/>
    </source>
</evidence>
<evidence type="ECO:0000313" key="3">
    <source>
        <dbReference type="EMBL" id="SUZ84199.1"/>
    </source>
</evidence>
<feature type="domain" description="MIP18 family-like" evidence="2">
    <location>
        <begin position="1"/>
        <end position="62"/>
    </location>
</feature>
<feature type="region of interest" description="Disordered" evidence="1">
    <location>
        <begin position="67"/>
        <end position="100"/>
    </location>
</feature>
<dbReference type="Pfam" id="PF01883">
    <property type="entry name" value="FeS_assembly_P"/>
    <property type="match status" value="1"/>
</dbReference>
<gene>
    <name evidence="3" type="ORF">METZ01_LOCUS37053</name>
</gene>
<reference evidence="3" key="1">
    <citation type="submission" date="2018-05" db="EMBL/GenBank/DDBJ databases">
        <authorList>
            <person name="Lanie J.A."/>
            <person name="Ng W.-L."/>
            <person name="Kazmierczak K.M."/>
            <person name="Andrzejewski T.M."/>
            <person name="Davidsen T.M."/>
            <person name="Wayne K.J."/>
            <person name="Tettelin H."/>
            <person name="Glass J.I."/>
            <person name="Rusch D."/>
            <person name="Podicherti R."/>
            <person name="Tsui H.-C.T."/>
            <person name="Winkler M.E."/>
        </authorList>
    </citation>
    <scope>NUCLEOTIDE SEQUENCE</scope>
</reference>
<proteinExistence type="predicted"/>
<dbReference type="InterPro" id="IPR002744">
    <property type="entry name" value="MIP18-like"/>
</dbReference>
<dbReference type="InterPro" id="IPR034904">
    <property type="entry name" value="FSCA_dom_sf"/>
</dbReference>
<dbReference type="InterPro" id="IPR052339">
    <property type="entry name" value="Fe-S_Maturation_MIP18"/>
</dbReference>
<dbReference type="EMBL" id="UINC01001584">
    <property type="protein sequence ID" value="SUZ84199.1"/>
    <property type="molecule type" value="Genomic_DNA"/>
</dbReference>